<dbReference type="Proteomes" id="UP000030753">
    <property type="component" value="Unassembled WGS sequence"/>
</dbReference>
<dbReference type="PROSITE" id="PS50048">
    <property type="entry name" value="ZN2_CY6_FUNGAL_2"/>
    <property type="match status" value="1"/>
</dbReference>
<dbReference type="SMART" id="SM00066">
    <property type="entry name" value="GAL4"/>
    <property type="match status" value="1"/>
</dbReference>
<dbReference type="GO" id="GO:0006351">
    <property type="term" value="P:DNA-templated transcription"/>
    <property type="evidence" value="ECO:0007669"/>
    <property type="project" value="InterPro"/>
</dbReference>
<feature type="domain" description="Zn(2)-C6 fungal-type" evidence="5">
    <location>
        <begin position="14"/>
        <end position="43"/>
    </location>
</feature>
<keyword evidence="4" id="KW-0812">Transmembrane</keyword>
<dbReference type="CDD" id="cd12148">
    <property type="entry name" value="fungal_TF_MHR"/>
    <property type="match status" value="1"/>
</dbReference>
<dbReference type="InterPro" id="IPR036864">
    <property type="entry name" value="Zn2-C6_fun-type_DNA-bd_sf"/>
</dbReference>
<feature type="compositionally biased region" description="Low complexity" evidence="3">
    <location>
        <begin position="86"/>
        <end position="100"/>
    </location>
</feature>
<dbReference type="CDD" id="cd00067">
    <property type="entry name" value="GAL4"/>
    <property type="match status" value="1"/>
</dbReference>
<reference evidence="6 7" key="1">
    <citation type="submission" date="2011-06" db="EMBL/GenBank/DDBJ databases">
        <title>The Genome Sequence of Fusarium oxysporum FOSC 3-a.</title>
        <authorList>
            <consortium name="The Broad Institute Genome Sequencing Platform"/>
            <person name="Ma L.-J."/>
            <person name="Gale L.R."/>
            <person name="Schwartz D.C."/>
            <person name="Zhou S."/>
            <person name="Corby-Kistler H."/>
            <person name="Young S.K."/>
            <person name="Zeng Q."/>
            <person name="Gargeya S."/>
            <person name="Fitzgerald M."/>
            <person name="Haas B."/>
            <person name="Abouelleil A."/>
            <person name="Alvarado L."/>
            <person name="Arachchi H.M."/>
            <person name="Berlin A."/>
            <person name="Brown A."/>
            <person name="Chapman S.B."/>
            <person name="Chen Z."/>
            <person name="Dunbar C."/>
            <person name="Freedman E."/>
            <person name="Gearin G."/>
            <person name="Gellesch M."/>
            <person name="Goldberg J."/>
            <person name="Griggs A."/>
            <person name="Gujja S."/>
            <person name="Heiman D."/>
            <person name="Howarth C."/>
            <person name="Larson L."/>
            <person name="Lui A."/>
            <person name="MacDonald P.J.P."/>
            <person name="Mehta T."/>
            <person name="Montmayeur A."/>
            <person name="Murphy C."/>
            <person name="Neiman D."/>
            <person name="Pearson M."/>
            <person name="Priest M."/>
            <person name="Roberts A."/>
            <person name="Saif S."/>
            <person name="Shea T."/>
            <person name="Shenoy N."/>
            <person name="Sisk P."/>
            <person name="Stolte C."/>
            <person name="Sykes S."/>
            <person name="Wortman J."/>
            <person name="Nusbaum C."/>
            <person name="Birren B."/>
        </authorList>
    </citation>
    <scope>NUCLEOTIDE SEQUENCE [LARGE SCALE GENOMIC DNA]</scope>
    <source>
        <strain evidence="7">FOSC 3-a</strain>
    </source>
</reference>
<evidence type="ECO:0000313" key="6">
    <source>
        <dbReference type="EMBL" id="EWY79799.1"/>
    </source>
</evidence>
<keyword evidence="4" id="KW-0472">Membrane</keyword>
<dbReference type="Pfam" id="PF04082">
    <property type="entry name" value="Fungal_trans"/>
    <property type="match status" value="1"/>
</dbReference>
<evidence type="ECO:0000256" key="4">
    <source>
        <dbReference type="SAM" id="Phobius"/>
    </source>
</evidence>
<dbReference type="GO" id="GO:0008270">
    <property type="term" value="F:zinc ion binding"/>
    <property type="evidence" value="ECO:0007669"/>
    <property type="project" value="InterPro"/>
</dbReference>
<evidence type="ECO:0000256" key="1">
    <source>
        <dbReference type="ARBA" id="ARBA00022723"/>
    </source>
</evidence>
<dbReference type="GO" id="GO:0000981">
    <property type="term" value="F:DNA-binding transcription factor activity, RNA polymerase II-specific"/>
    <property type="evidence" value="ECO:0007669"/>
    <property type="project" value="InterPro"/>
</dbReference>
<keyword evidence="1" id="KW-0479">Metal-binding</keyword>
<dbReference type="SMART" id="SM00906">
    <property type="entry name" value="Fungal_trans"/>
    <property type="match status" value="1"/>
</dbReference>
<organism evidence="6 7">
    <name type="scientific">Fusarium oxysporum NRRL 32931</name>
    <dbReference type="NCBI Taxonomy" id="660029"/>
    <lineage>
        <taxon>Eukaryota</taxon>
        <taxon>Fungi</taxon>
        <taxon>Dikarya</taxon>
        <taxon>Ascomycota</taxon>
        <taxon>Pezizomycotina</taxon>
        <taxon>Sordariomycetes</taxon>
        <taxon>Hypocreomycetidae</taxon>
        <taxon>Hypocreales</taxon>
        <taxon>Nectriaceae</taxon>
        <taxon>Fusarium</taxon>
        <taxon>Fusarium oxysporum species complex</taxon>
    </lineage>
</organism>
<protein>
    <recommendedName>
        <fullName evidence="5">Zn(2)-C6 fungal-type domain-containing protein</fullName>
    </recommendedName>
</protein>
<dbReference type="GO" id="GO:0003677">
    <property type="term" value="F:DNA binding"/>
    <property type="evidence" value="ECO:0007669"/>
    <property type="project" value="InterPro"/>
</dbReference>
<dbReference type="OrthoDB" id="103819at2759"/>
<sequence>MMESEQPLNIMPRACPNCRLRKVRCDRSTPCSSCVASGLTCRSSTKSAAEPIPVAVVYEQHFERLHQRLAAIEEAIEKSSRHEPISQCVQQPQSQKQSQKQLHETVKAGSHFVHINDDDDVRFSEGESSFGRQTMVATQMHELRDTSCAHSTTIAEELKNLKRLLNEDHTFLTKGDLYFPTSSPDAPKPRDKSLLPTEFVLRLLRTVDNTKPVLFTLYGLDDCAQIQEICAKVYFPIQPTTAVDLALCHGILYTLLHDQDILAHHELKPDEATSYRQMSKDIFQAGVESYDIMAIPAFKHALVLTLAMSHAQNEAKLPLQWTLTSVAARHCLALGYHREDRLIQLPPWKAQRARRLFWHIYTSDKNLSSRLGRSSVIQDYDLDTKFSAISSDPGRAPWDQATIAFVELSQLQGRIYEALYSASANMLDSSARSQIISSLADKLVQWYNGWVQIDSSCAHQRERFNSIFEPVDIVYYSVLTLLHRGASSQSMLDISAACLEAAYQCLNAHLAYLSRNQPLLPYILPGYTIWIFNYTSFTAFIVVFTNCVVNKSSSDLKLLHKALLPLEQAAIHFDYSKWQLDVCNILYRIADAFNQLRQEERDEISTSLPNTFMDGWSWLDTNLSPILDINSQLNY</sequence>
<dbReference type="Gene3D" id="4.10.240.10">
    <property type="entry name" value="Zn(2)-C6 fungal-type DNA-binding domain"/>
    <property type="match status" value="1"/>
</dbReference>
<dbReference type="PANTHER" id="PTHR46910">
    <property type="entry name" value="TRANSCRIPTION FACTOR PDR1"/>
    <property type="match status" value="1"/>
</dbReference>
<dbReference type="EMBL" id="JH717855">
    <property type="protein sequence ID" value="EWY79799.1"/>
    <property type="molecule type" value="Genomic_DNA"/>
</dbReference>
<dbReference type="AlphaFoldDB" id="W9HFL4"/>
<proteinExistence type="predicted"/>
<dbReference type="SUPFAM" id="SSF57701">
    <property type="entry name" value="Zn2/Cys6 DNA-binding domain"/>
    <property type="match status" value="1"/>
</dbReference>
<accession>W9HFL4</accession>
<gene>
    <name evidence="6" type="ORF">FOYG_17088</name>
</gene>
<dbReference type="InterPro" id="IPR007219">
    <property type="entry name" value="XnlR_reg_dom"/>
</dbReference>
<keyword evidence="4" id="KW-1133">Transmembrane helix</keyword>
<evidence type="ECO:0000256" key="2">
    <source>
        <dbReference type="ARBA" id="ARBA00023242"/>
    </source>
</evidence>
<keyword evidence="2" id="KW-0539">Nucleus</keyword>
<dbReference type="Pfam" id="PF00172">
    <property type="entry name" value="Zn_clus"/>
    <property type="match status" value="1"/>
</dbReference>
<evidence type="ECO:0000313" key="7">
    <source>
        <dbReference type="Proteomes" id="UP000030753"/>
    </source>
</evidence>
<dbReference type="HOGENOM" id="CLU_009377_3_2_1"/>
<dbReference type="PANTHER" id="PTHR46910:SF5">
    <property type="entry name" value="ZN(II)2CYS6 TRANSCRIPTION FACTOR (EUROFUNG)"/>
    <property type="match status" value="1"/>
</dbReference>
<feature type="region of interest" description="Disordered" evidence="3">
    <location>
        <begin position="83"/>
        <end position="102"/>
    </location>
</feature>
<dbReference type="PROSITE" id="PS00463">
    <property type="entry name" value="ZN2_CY6_FUNGAL_1"/>
    <property type="match status" value="1"/>
</dbReference>
<dbReference type="InterPro" id="IPR001138">
    <property type="entry name" value="Zn2Cys6_DnaBD"/>
</dbReference>
<evidence type="ECO:0000259" key="5">
    <source>
        <dbReference type="PROSITE" id="PS50048"/>
    </source>
</evidence>
<evidence type="ECO:0000256" key="3">
    <source>
        <dbReference type="SAM" id="MobiDB-lite"/>
    </source>
</evidence>
<name>W9HFL4_FUSOX</name>
<feature type="transmembrane region" description="Helical" evidence="4">
    <location>
        <begin position="527"/>
        <end position="549"/>
    </location>
</feature>
<dbReference type="InterPro" id="IPR050987">
    <property type="entry name" value="AtrR-like"/>
</dbReference>